<organism evidence="1 2">
    <name type="scientific">Purpureocillium takamizusanense</name>
    <dbReference type="NCBI Taxonomy" id="2060973"/>
    <lineage>
        <taxon>Eukaryota</taxon>
        <taxon>Fungi</taxon>
        <taxon>Dikarya</taxon>
        <taxon>Ascomycota</taxon>
        <taxon>Pezizomycotina</taxon>
        <taxon>Sordariomycetes</taxon>
        <taxon>Hypocreomycetidae</taxon>
        <taxon>Hypocreales</taxon>
        <taxon>Ophiocordycipitaceae</taxon>
        <taxon>Purpureocillium</taxon>
    </lineage>
</organism>
<dbReference type="Gene3D" id="1.10.510.10">
    <property type="entry name" value="Transferase(Phosphotransferase) domain 1"/>
    <property type="match status" value="1"/>
</dbReference>
<evidence type="ECO:0000313" key="1">
    <source>
        <dbReference type="EMBL" id="UNI16930.1"/>
    </source>
</evidence>
<reference evidence="1" key="1">
    <citation type="submission" date="2021-11" db="EMBL/GenBank/DDBJ databases">
        <title>Purpureocillium_takamizusanense_genome.</title>
        <authorList>
            <person name="Nguyen N.-H."/>
        </authorList>
    </citation>
    <scope>NUCLEOTIDE SEQUENCE</scope>
    <source>
        <strain evidence="1">PT3</strain>
    </source>
</reference>
<accession>A0A9Q8QC71</accession>
<evidence type="ECO:0000313" key="2">
    <source>
        <dbReference type="Proteomes" id="UP000829364"/>
    </source>
</evidence>
<dbReference type="KEGG" id="ptkz:JDV02_003312"/>
<dbReference type="GeneID" id="72065272"/>
<dbReference type="OrthoDB" id="4062651at2759"/>
<gene>
    <name evidence="1" type="ORF">JDV02_003312</name>
</gene>
<sequence>MTDKRYKIVEFNIDDDGIEIGIRFNGCIFRIELSPNSFVNSPVALERFHRFFKGLKSRSSVASQSREYGDYCENVAHVFRPDFERLAPPRAHTGKVTLADIAARGYFKCDYRVVDEKDVRGAVTACDNAWMNRERACDIRDHQSLFPLFDAAAVEVELPGDGMDDIYEIVPRKIFVDGKPGFYKKCDRPYACLEEVAKYCAIEASGLSTQQLLTSRLLGIVADENGQASGLLYEWIETKAEGVQGTLDGAVTPATPMHLREKWASQIRSTVAELHGLQVAWGDVKADNVLIDEDDDAIVIDLEGGTTDEWVDREIGGTVAGDLQGLEKMVDFILNDKSSLRRCGQEEEQEHGVGGNLILGEGIPI</sequence>
<keyword evidence="2" id="KW-1185">Reference proteome</keyword>
<proteinExistence type="predicted"/>
<name>A0A9Q8QC71_9HYPO</name>
<dbReference type="InterPro" id="IPR011009">
    <property type="entry name" value="Kinase-like_dom_sf"/>
</dbReference>
<dbReference type="Proteomes" id="UP000829364">
    <property type="component" value="Chromosome 2"/>
</dbReference>
<dbReference type="SUPFAM" id="SSF56112">
    <property type="entry name" value="Protein kinase-like (PK-like)"/>
    <property type="match status" value="1"/>
</dbReference>
<evidence type="ECO:0008006" key="3">
    <source>
        <dbReference type="Google" id="ProtNLM"/>
    </source>
</evidence>
<protein>
    <recommendedName>
        <fullName evidence="3">Protein kinase domain-containing protein</fullName>
    </recommendedName>
</protein>
<dbReference type="RefSeq" id="XP_047840411.1">
    <property type="nucleotide sequence ID" value="XM_047984437.1"/>
</dbReference>
<dbReference type="AlphaFoldDB" id="A0A9Q8QC71"/>
<dbReference type="EMBL" id="CP086355">
    <property type="protein sequence ID" value="UNI16930.1"/>
    <property type="molecule type" value="Genomic_DNA"/>
</dbReference>